<dbReference type="SUPFAM" id="SSF53335">
    <property type="entry name" value="S-adenosyl-L-methionine-dependent methyltransferases"/>
    <property type="match status" value="1"/>
</dbReference>
<dbReference type="InterPro" id="IPR029063">
    <property type="entry name" value="SAM-dependent_MTases_sf"/>
</dbReference>
<keyword evidence="3" id="KW-0808">Transferase</keyword>
<name>A0ABR4TAA9_9ACTN</name>
<dbReference type="RefSeq" id="WP_037637476.1">
    <property type="nucleotide sequence ID" value="NZ_KL503830.1"/>
</dbReference>
<proteinExistence type="predicted"/>
<comment type="caution">
    <text evidence="3">The sequence shown here is derived from an EMBL/GenBank/DDBJ whole genome shotgun (WGS) entry which is preliminary data.</text>
</comment>
<dbReference type="InterPro" id="IPR013216">
    <property type="entry name" value="Methyltransf_11"/>
</dbReference>
<dbReference type="PANTHER" id="PTHR42912:SF93">
    <property type="entry name" value="N6-ADENOSINE-METHYLTRANSFERASE TMT1A"/>
    <property type="match status" value="1"/>
</dbReference>
<dbReference type="Gene3D" id="3.40.50.150">
    <property type="entry name" value="Vaccinia Virus protein VP39"/>
    <property type="match status" value="1"/>
</dbReference>
<dbReference type="GO" id="GO:0032259">
    <property type="term" value="P:methylation"/>
    <property type="evidence" value="ECO:0007669"/>
    <property type="project" value="UniProtKB-KW"/>
</dbReference>
<dbReference type="PANTHER" id="PTHR42912">
    <property type="entry name" value="METHYLTRANSFERASE"/>
    <property type="match status" value="1"/>
</dbReference>
<dbReference type="Pfam" id="PF08241">
    <property type="entry name" value="Methyltransf_11"/>
    <property type="match status" value="1"/>
</dbReference>
<evidence type="ECO:0000313" key="3">
    <source>
        <dbReference type="EMBL" id="KEG44377.1"/>
    </source>
</evidence>
<accession>A0ABR4TAA9</accession>
<feature type="compositionally biased region" description="Basic and acidic residues" evidence="1">
    <location>
        <begin position="274"/>
        <end position="287"/>
    </location>
</feature>
<evidence type="ECO:0000259" key="2">
    <source>
        <dbReference type="Pfam" id="PF08241"/>
    </source>
</evidence>
<dbReference type="EMBL" id="JJMG01000001">
    <property type="protein sequence ID" value="KEG44377.1"/>
    <property type="molecule type" value="Genomic_DNA"/>
</dbReference>
<dbReference type="InterPro" id="IPR050508">
    <property type="entry name" value="Methyltransf_Superfamily"/>
</dbReference>
<keyword evidence="3" id="KW-0489">Methyltransferase</keyword>
<evidence type="ECO:0000256" key="1">
    <source>
        <dbReference type="SAM" id="MobiDB-lite"/>
    </source>
</evidence>
<gene>
    <name evidence="3" type="ORF">DJ64_00135</name>
</gene>
<dbReference type="Proteomes" id="UP000027632">
    <property type="component" value="Unassembled WGS sequence"/>
</dbReference>
<keyword evidence="4" id="KW-1185">Reference proteome</keyword>
<reference evidence="3 4" key="1">
    <citation type="submission" date="2014-04" db="EMBL/GenBank/DDBJ databases">
        <title>Draft genome sequence of the novel Streptomyces griseorubens JSD-1 playing a role in carbon and nitrogen cycle.</title>
        <authorList>
            <consortium name="Shanghai Jiao Tong University"/>
            <person name="Feng H."/>
            <person name="Sun Y."/>
            <person name="Zhi Y."/>
            <person name="Mao L."/>
            <person name="Luo Y."/>
            <person name="Wei X."/>
            <person name="Zhou P."/>
        </authorList>
    </citation>
    <scope>NUCLEOTIDE SEQUENCE [LARGE SCALE GENOMIC DNA]</scope>
    <source>
        <strain evidence="3 4">JSD-1</strain>
    </source>
</reference>
<dbReference type="CDD" id="cd02440">
    <property type="entry name" value="AdoMet_MTases"/>
    <property type="match status" value="1"/>
</dbReference>
<sequence>MNPTTTGPATAPLAPAQEARSAQYDAFHAARGRSSVVAGLYAQAMGEDYPVEVAASSSCDWPLLGLLTARLRLNPGQLLVDAGCGAGGIGLWLARALAVRLTAFDLSPIATAQASARRAHFLGPHADRAVFRVGELERTGLPDGCAHGIVCVDALGGATDRGTAVRELGRILAPGGRLVVTRALRRGAQPAWHEQADTAGLSLEHLDERPDEPAMWERLYQLWIAHADQLRRELGASPAQNMLREAHRMLPKLRRRRAVVLTLRRPPSATSAKRAADRMTAPDHHPNDMPATSEETPQ</sequence>
<dbReference type="GO" id="GO:0008168">
    <property type="term" value="F:methyltransferase activity"/>
    <property type="evidence" value="ECO:0007669"/>
    <property type="project" value="UniProtKB-KW"/>
</dbReference>
<protein>
    <submittedName>
        <fullName evidence="3">Methyltransferase</fullName>
    </submittedName>
</protein>
<evidence type="ECO:0000313" key="4">
    <source>
        <dbReference type="Proteomes" id="UP000027632"/>
    </source>
</evidence>
<organism evidence="3 4">
    <name type="scientific">Streptomyces griseorubens</name>
    <dbReference type="NCBI Taxonomy" id="66897"/>
    <lineage>
        <taxon>Bacteria</taxon>
        <taxon>Bacillati</taxon>
        <taxon>Actinomycetota</taxon>
        <taxon>Actinomycetes</taxon>
        <taxon>Kitasatosporales</taxon>
        <taxon>Streptomycetaceae</taxon>
        <taxon>Streptomyces</taxon>
        <taxon>Streptomyces althioticus group</taxon>
    </lineage>
</organism>
<feature type="domain" description="Methyltransferase type 11" evidence="2">
    <location>
        <begin position="80"/>
        <end position="180"/>
    </location>
</feature>
<feature type="region of interest" description="Disordered" evidence="1">
    <location>
        <begin position="264"/>
        <end position="298"/>
    </location>
</feature>